<evidence type="ECO:0000256" key="2">
    <source>
        <dbReference type="ARBA" id="ARBA00004418"/>
    </source>
</evidence>
<keyword evidence="7" id="KW-0378">Hydrolase</keyword>
<dbReference type="GO" id="GO:0016798">
    <property type="term" value="F:hydrolase activity, acting on glycosyl bonds"/>
    <property type="evidence" value="ECO:0007669"/>
    <property type="project" value="UniProtKB-KW"/>
</dbReference>
<keyword evidence="6" id="KW-0574">Periplasm</keyword>
<evidence type="ECO:0000256" key="3">
    <source>
        <dbReference type="ARBA" id="ARBA00006880"/>
    </source>
</evidence>
<evidence type="ECO:0000256" key="8">
    <source>
        <dbReference type="ARBA" id="ARBA00023295"/>
    </source>
</evidence>
<dbReference type="InterPro" id="IPR002901">
    <property type="entry name" value="MGlyc_endo_b_GlcNAc-like_dom"/>
</dbReference>
<evidence type="ECO:0000313" key="12">
    <source>
        <dbReference type="EMBL" id="TDR79910.1"/>
    </source>
</evidence>
<dbReference type="PANTHER" id="PTHR33308">
    <property type="entry name" value="PEPTIDOGLYCAN HYDROLASE FLGJ"/>
    <property type="match status" value="1"/>
</dbReference>
<sequence>MGISNLSDNTMAQTLAADPQALSNISAKIGKDPKAAVHEVAQQFEAMFLDNLLKGMRETHFSDDDQSNEMQTFRGLLDQQMVQSMTSGQGLGLTKVLEQQIGRLAHLDDDGQGVQPTSQVVGGTPLPARALAAYRAALAQVQSAQQAATKPAATGAVDTSSPSAVGASGFARALLPQASTAAARLGVAPELLVAHAALESGWGKRSIKNADGSDSHNLFGIKAGSDWRGATTNIVTTEYVNGVAQKKVDTFRAYGSYGEAFSDYANVLSTSPRYRNVLNQGRNIQGYAQGLQNGGYATDPRYAHKLVDVMSSLAQYMTQA</sequence>
<accession>A0A4R7B5F8</accession>
<comment type="subcellular location">
    <subcellularLocation>
        <location evidence="2">Periplasm</location>
    </subcellularLocation>
</comment>
<dbReference type="Gene3D" id="2.10.70.40">
    <property type="entry name" value="peptidoglycan hydrolase"/>
    <property type="match status" value="1"/>
</dbReference>
<dbReference type="AlphaFoldDB" id="A0A4R7B5F8"/>
<keyword evidence="12" id="KW-0282">Flagellum</keyword>
<dbReference type="GO" id="GO:0044780">
    <property type="term" value="P:bacterial-type flagellum assembly"/>
    <property type="evidence" value="ECO:0007669"/>
    <property type="project" value="InterPro"/>
</dbReference>
<organism evidence="12 13">
    <name type="scientific">Paludibacterium purpuratum</name>
    <dbReference type="NCBI Taxonomy" id="1144873"/>
    <lineage>
        <taxon>Bacteria</taxon>
        <taxon>Pseudomonadati</taxon>
        <taxon>Pseudomonadota</taxon>
        <taxon>Betaproteobacteria</taxon>
        <taxon>Neisseriales</taxon>
        <taxon>Chromobacteriaceae</taxon>
        <taxon>Paludibacterium</taxon>
    </lineage>
</organism>
<keyword evidence="8" id="KW-0326">Glycosidase</keyword>
<keyword evidence="12" id="KW-0969">Cilium</keyword>
<evidence type="ECO:0000256" key="4">
    <source>
        <dbReference type="ARBA" id="ARBA00007974"/>
    </source>
</evidence>
<evidence type="ECO:0000256" key="7">
    <source>
        <dbReference type="ARBA" id="ARBA00022801"/>
    </source>
</evidence>
<dbReference type="OrthoDB" id="289937at2"/>
<dbReference type="FunFam" id="2.10.70.40:FF:000001">
    <property type="entry name" value="Flagellar assembly peptidoglycan hydrolase FlgJ"/>
    <property type="match status" value="1"/>
</dbReference>
<evidence type="ECO:0000259" key="11">
    <source>
        <dbReference type="SMART" id="SM00047"/>
    </source>
</evidence>
<evidence type="ECO:0000256" key="9">
    <source>
        <dbReference type="ARBA" id="ARBA00023316"/>
    </source>
</evidence>
<dbReference type="GO" id="GO:0042597">
    <property type="term" value="C:periplasmic space"/>
    <property type="evidence" value="ECO:0007669"/>
    <property type="project" value="UniProtKB-SubCell"/>
</dbReference>
<keyword evidence="13" id="KW-1185">Reference proteome</keyword>
<keyword evidence="12" id="KW-0966">Cell projection</keyword>
<reference evidence="12 13" key="1">
    <citation type="submission" date="2019-03" db="EMBL/GenBank/DDBJ databases">
        <title>Genomic Encyclopedia of Type Strains, Phase III (KMG-III): the genomes of soil and plant-associated and newly described type strains.</title>
        <authorList>
            <person name="Whitman W."/>
        </authorList>
    </citation>
    <scope>NUCLEOTIDE SEQUENCE [LARGE SCALE GENOMIC DNA]</scope>
    <source>
        <strain evidence="12 13">CECT 8976</strain>
    </source>
</reference>
<gene>
    <name evidence="12" type="ORF">DFP86_10649</name>
</gene>
<evidence type="ECO:0000313" key="13">
    <source>
        <dbReference type="Proteomes" id="UP000295611"/>
    </source>
</evidence>
<dbReference type="GO" id="GO:0071555">
    <property type="term" value="P:cell wall organization"/>
    <property type="evidence" value="ECO:0007669"/>
    <property type="project" value="UniProtKB-KW"/>
</dbReference>
<dbReference type="InterPro" id="IPR019301">
    <property type="entry name" value="Flagellar_prot_FlgJ_N"/>
</dbReference>
<comment type="function">
    <text evidence="1">Flagellum-specific muramidase which hydrolyzes the peptidoglycan layer to assemble the rod structure in the periplasmic space.</text>
</comment>
<dbReference type="Proteomes" id="UP000295611">
    <property type="component" value="Unassembled WGS sequence"/>
</dbReference>
<dbReference type="GO" id="GO:0004040">
    <property type="term" value="F:amidase activity"/>
    <property type="evidence" value="ECO:0007669"/>
    <property type="project" value="InterPro"/>
</dbReference>
<dbReference type="NCBIfam" id="TIGR02541">
    <property type="entry name" value="flagell_FlgJ"/>
    <property type="match status" value="1"/>
</dbReference>
<dbReference type="PRINTS" id="PR01002">
    <property type="entry name" value="FLGFLGJ"/>
</dbReference>
<name>A0A4R7B5F8_9NEIS</name>
<dbReference type="EMBL" id="SNZP01000006">
    <property type="protein sequence ID" value="TDR79910.1"/>
    <property type="molecule type" value="Genomic_DNA"/>
</dbReference>
<evidence type="ECO:0000256" key="5">
    <source>
        <dbReference type="ARBA" id="ARBA00013433"/>
    </source>
</evidence>
<comment type="similarity">
    <text evidence="3">In the N-terminal section; belongs to the FlgJ family.</text>
</comment>
<dbReference type="Pfam" id="PF01832">
    <property type="entry name" value="Glucosaminidase"/>
    <property type="match status" value="1"/>
</dbReference>
<dbReference type="Gene3D" id="1.10.530.10">
    <property type="match status" value="1"/>
</dbReference>
<protein>
    <recommendedName>
        <fullName evidence="5">Peptidoglycan hydrolase FlgJ</fullName>
    </recommendedName>
    <alternativeName>
        <fullName evidence="10">Muramidase FlgJ</fullName>
    </alternativeName>
</protein>
<dbReference type="Pfam" id="PF10135">
    <property type="entry name" value="Rod-binding"/>
    <property type="match status" value="1"/>
</dbReference>
<evidence type="ECO:0000256" key="1">
    <source>
        <dbReference type="ARBA" id="ARBA00002954"/>
    </source>
</evidence>
<feature type="domain" description="Mannosyl-glycoprotein endo-beta-N-acetylglucosamidase-like" evidence="11">
    <location>
        <begin position="158"/>
        <end position="317"/>
    </location>
</feature>
<dbReference type="GO" id="GO:0071973">
    <property type="term" value="P:bacterial-type flagellum-dependent cell motility"/>
    <property type="evidence" value="ECO:0007669"/>
    <property type="project" value="TreeGrafter"/>
</dbReference>
<dbReference type="RefSeq" id="WP_133680124.1">
    <property type="nucleotide sequence ID" value="NZ_SNZP01000006.1"/>
</dbReference>
<dbReference type="InterPro" id="IPR051056">
    <property type="entry name" value="Glycosyl_Hydrolase_73"/>
</dbReference>
<dbReference type="InterPro" id="IPR013377">
    <property type="entry name" value="FlgJ"/>
</dbReference>
<proteinExistence type="inferred from homology"/>
<comment type="similarity">
    <text evidence="4">In the C-terminal section; belongs to the glycosyl hydrolase 73 family.</text>
</comment>
<keyword evidence="9" id="KW-0961">Cell wall biogenesis/degradation</keyword>
<evidence type="ECO:0000256" key="6">
    <source>
        <dbReference type="ARBA" id="ARBA00022764"/>
    </source>
</evidence>
<evidence type="ECO:0000256" key="10">
    <source>
        <dbReference type="ARBA" id="ARBA00030835"/>
    </source>
</evidence>
<dbReference type="PANTHER" id="PTHR33308:SF9">
    <property type="entry name" value="PEPTIDOGLYCAN HYDROLASE FLGJ"/>
    <property type="match status" value="1"/>
</dbReference>
<comment type="caution">
    <text evidence="12">The sequence shown here is derived from an EMBL/GenBank/DDBJ whole genome shotgun (WGS) entry which is preliminary data.</text>
</comment>
<dbReference type="SMART" id="SM00047">
    <property type="entry name" value="LYZ2"/>
    <property type="match status" value="1"/>
</dbReference>